<sequence length="126" mass="14110">MAQEYWNAALKAEKLPYGFFVMRPEAAMTHAGLPRFIRELNIWKMAAALQIDMVGAIKSGVLTRDNPLDLLHSMTRRCAACDKTEECGRELRALNSPAKGPPEFCRVKNRLSELAIQQRPGHSQAS</sequence>
<gene>
    <name evidence="2" type="ORF">ROE7235_02277</name>
</gene>
<dbReference type="EMBL" id="UIHC01000022">
    <property type="protein sequence ID" value="SUZ32516.1"/>
    <property type="molecule type" value="Genomic_DNA"/>
</dbReference>
<dbReference type="AlphaFoldDB" id="A0A3B0MXH1"/>
<evidence type="ECO:0000313" key="3">
    <source>
        <dbReference type="Proteomes" id="UP000272908"/>
    </source>
</evidence>
<accession>A0A3B0MXH1</accession>
<organism evidence="2 3">
    <name type="scientific">Roseinatronobacter ekhonensis</name>
    <dbReference type="NCBI Taxonomy" id="254356"/>
    <lineage>
        <taxon>Bacteria</taxon>
        <taxon>Pseudomonadati</taxon>
        <taxon>Pseudomonadota</taxon>
        <taxon>Alphaproteobacteria</taxon>
        <taxon>Rhodobacterales</taxon>
        <taxon>Paracoccaceae</taxon>
        <taxon>Roseinatronobacter</taxon>
    </lineage>
</organism>
<dbReference type="Proteomes" id="UP000272908">
    <property type="component" value="Unassembled WGS sequence"/>
</dbReference>
<proteinExistence type="predicted"/>
<dbReference type="OrthoDB" id="7961152at2"/>
<keyword evidence="3" id="KW-1185">Reference proteome</keyword>
<feature type="domain" description="DUF6455" evidence="1">
    <location>
        <begin position="44"/>
        <end position="115"/>
    </location>
</feature>
<evidence type="ECO:0000313" key="2">
    <source>
        <dbReference type="EMBL" id="SUZ32516.1"/>
    </source>
</evidence>
<dbReference type="Pfam" id="PF20056">
    <property type="entry name" value="DUF6455"/>
    <property type="match status" value="1"/>
</dbReference>
<name>A0A3B0MXH1_9RHOB</name>
<evidence type="ECO:0000259" key="1">
    <source>
        <dbReference type="Pfam" id="PF20056"/>
    </source>
</evidence>
<reference evidence="3" key="1">
    <citation type="submission" date="2018-08" db="EMBL/GenBank/DDBJ databases">
        <authorList>
            <person name="Rodrigo-Torres L."/>
            <person name="Arahal R. D."/>
            <person name="Lucena T."/>
        </authorList>
    </citation>
    <scope>NUCLEOTIDE SEQUENCE [LARGE SCALE GENOMIC DNA]</scope>
    <source>
        <strain evidence="3">CECT 7235</strain>
    </source>
</reference>
<dbReference type="InterPro" id="IPR045601">
    <property type="entry name" value="DUF6455"/>
</dbReference>
<protein>
    <recommendedName>
        <fullName evidence="1">DUF6455 domain-containing protein</fullName>
    </recommendedName>
</protein>